<evidence type="ECO:0000259" key="3">
    <source>
        <dbReference type="Pfam" id="PF22422"/>
    </source>
</evidence>
<dbReference type="InterPro" id="IPR032856">
    <property type="entry name" value="GDE_N_bis"/>
</dbReference>
<name>A0A845BEF4_9PROT</name>
<dbReference type="InterPro" id="IPR054491">
    <property type="entry name" value="MGH1-like_GH"/>
</dbReference>
<dbReference type="Gene3D" id="1.50.10.10">
    <property type="match status" value="1"/>
</dbReference>
<feature type="region of interest" description="Disordered" evidence="1">
    <location>
        <begin position="1"/>
        <end position="20"/>
    </location>
</feature>
<comment type="caution">
    <text evidence="4">The sequence shown here is derived from an EMBL/GenBank/DDBJ whole genome shotgun (WGS) entry which is preliminary data.</text>
</comment>
<feature type="domain" description="Mannosylglycerate hydrolase MGH1-like glycoside hydrolase" evidence="3">
    <location>
        <begin position="298"/>
        <end position="604"/>
    </location>
</feature>
<evidence type="ECO:0000259" key="2">
    <source>
        <dbReference type="Pfam" id="PF14742"/>
    </source>
</evidence>
<dbReference type="Pfam" id="PF14742">
    <property type="entry name" value="GDE_N_bis"/>
    <property type="match status" value="1"/>
</dbReference>
<dbReference type="GO" id="GO:0005975">
    <property type="term" value="P:carbohydrate metabolic process"/>
    <property type="evidence" value="ECO:0007669"/>
    <property type="project" value="InterPro"/>
</dbReference>
<dbReference type="EMBL" id="SNVJ01000012">
    <property type="protein sequence ID" value="MXP64490.1"/>
    <property type="molecule type" value="Genomic_DNA"/>
</dbReference>
<sequence>MDSPIAQPLAEEAETAATQPGRTLTLKHGESFAVFNAAGDFAGESQGLYHRDTRHLSFLCIRLNGAAPQLLSASLLDDNTELTSDLTNPPQWEEEGREPLPRGRLHLRRTRFLCGDTCYERLAVRNYDDRAHRLRLETHFAADFADLFEVRGRKRAQRGQYHRADFSTSSVTLAYTGLDARRRKTVLRFEPAPNHLEAQRAVHEVELPPGGRQVLFLTIRCDAAVTERPRDAFGASLRSSRQALRQLRAEAVEIESGHAVFDEMLRRAGADLAMLVTHTPQGPYPYAGVPWYSTAFGRDALITAWQTLWLAPRLARGVLRFLAAHQATAVDPNTDAEPGKILHETRQGEMAVLGEVPFRHYYGSIDSTPLFIMLAGAYLDRTGDVATLRELWPNIEAALGWIDTYGDEDGDGFVEYLRKTPNGLLNQGWKDSHDSISHADGRTAEGPIALVEMQGYVYAAWRAAARIAARLGEPGRAQRLEERAAALQVAFDAAFWDESLGTYVLALDGNKDPCRVRSSNAGHALFAGIALPQRAERVAHTLLQPSSFCGWGIRTLAAGEARFNPMSYHNGSVWPHDNAMIAEGFARYGLGHAAARLLTALFQAASFDPARRLPELFCGFPRRHGQGPTLYPVACSPQAWAASTPFALLRACLGLRFSPEQGRVVLESPVLPDFLPSVTLRRLRLGEGQFDLRVHRDGDRARLEVLRQSGDLSVALHAG</sequence>
<evidence type="ECO:0000256" key="1">
    <source>
        <dbReference type="SAM" id="MobiDB-lite"/>
    </source>
</evidence>
<feature type="domain" description="Putative glycogen debranching enzyme N-terminal" evidence="2">
    <location>
        <begin position="26"/>
        <end position="217"/>
    </location>
</feature>
<reference evidence="4 5" key="1">
    <citation type="submission" date="2019-03" db="EMBL/GenBank/DDBJ databases">
        <title>Roseomonas sp. a novel Roseomonas species isolated from Sea whip Gorgonian.</title>
        <authorList>
            <person name="Li F."/>
            <person name="Pan X."/>
            <person name="Huang S."/>
            <person name="Li Z."/>
            <person name="Meng B."/>
        </authorList>
    </citation>
    <scope>NUCLEOTIDE SEQUENCE [LARGE SCALE GENOMIC DNA]</scope>
    <source>
        <strain evidence="4 5">M0104</strain>
    </source>
</reference>
<dbReference type="SUPFAM" id="SSF48208">
    <property type="entry name" value="Six-hairpin glycosidases"/>
    <property type="match status" value="1"/>
</dbReference>
<dbReference type="OrthoDB" id="9759959at2"/>
<organism evidence="4 5">
    <name type="scientific">Teichococcus coralli</name>
    <dbReference type="NCBI Taxonomy" id="2545983"/>
    <lineage>
        <taxon>Bacteria</taxon>
        <taxon>Pseudomonadati</taxon>
        <taxon>Pseudomonadota</taxon>
        <taxon>Alphaproteobacteria</taxon>
        <taxon>Acetobacterales</taxon>
        <taxon>Roseomonadaceae</taxon>
        <taxon>Roseomonas</taxon>
    </lineage>
</organism>
<dbReference type="PANTHER" id="PTHR34987">
    <property type="entry name" value="C, PUTATIVE (AFU_ORTHOLOGUE AFUA_3G02880)-RELATED"/>
    <property type="match status" value="1"/>
</dbReference>
<protein>
    <submittedName>
        <fullName evidence="4">Amylo-alpha-1,6-glucosidase</fullName>
    </submittedName>
</protein>
<accession>A0A845BEF4</accession>
<dbReference type="InterPro" id="IPR008928">
    <property type="entry name" value="6-hairpin_glycosidase_sf"/>
</dbReference>
<gene>
    <name evidence="4" type="ORF">E0493_14155</name>
</gene>
<dbReference type="Proteomes" id="UP000460715">
    <property type="component" value="Unassembled WGS sequence"/>
</dbReference>
<dbReference type="InterPro" id="IPR012341">
    <property type="entry name" value="6hp_glycosidase-like_sf"/>
</dbReference>
<proteinExistence type="predicted"/>
<dbReference type="Pfam" id="PF22422">
    <property type="entry name" value="MGH1-like_GH"/>
    <property type="match status" value="1"/>
</dbReference>
<evidence type="ECO:0000313" key="5">
    <source>
        <dbReference type="Proteomes" id="UP000460715"/>
    </source>
</evidence>
<dbReference type="PANTHER" id="PTHR34987:SF4">
    <property type="entry name" value="ALPHA-L-RHAMNOSIDASE C-TERMINAL DOMAIN-CONTAINING PROTEIN"/>
    <property type="match status" value="1"/>
</dbReference>
<evidence type="ECO:0000313" key="4">
    <source>
        <dbReference type="EMBL" id="MXP64490.1"/>
    </source>
</evidence>
<keyword evidence="5" id="KW-1185">Reference proteome</keyword>
<dbReference type="AlphaFoldDB" id="A0A845BEF4"/>
<dbReference type="RefSeq" id="WP_160937713.1">
    <property type="nucleotide sequence ID" value="NZ_SNVJ01000012.1"/>
</dbReference>